<dbReference type="KEGG" id="halu:HUG12_20795"/>
<sequence>MAASEFEDRFADELDEVPTEQFDRSRFVPGVGSLDADVAFVGEAPGATEVEEGEPFVGRAGAELDEVLSELGVDRSSVYITNLVKVRPPENRTPRAAEIDAWRDVLEAELRAVSPAVVVPLGTTATRALLDTDEGITDVHGRRFERDGRTIVPAFHPAASLYDRSKRDAFGADVRAAFEAI</sequence>
<evidence type="ECO:0000313" key="13">
    <source>
        <dbReference type="EMBL" id="QLG64225.1"/>
    </source>
</evidence>
<dbReference type="OrthoDB" id="8612at2157"/>
<protein>
    <recommendedName>
        <fullName evidence="4">Type-4 uracil-DNA glycosylase</fullName>
        <ecNumber evidence="3">3.2.2.27</ecNumber>
    </recommendedName>
</protein>
<dbReference type="GeneID" id="56039952"/>
<dbReference type="AlphaFoldDB" id="A0A7D5QNM6"/>
<evidence type="ECO:0000259" key="12">
    <source>
        <dbReference type="SMART" id="SM00986"/>
    </source>
</evidence>
<evidence type="ECO:0000313" key="14">
    <source>
        <dbReference type="Proteomes" id="UP000509626"/>
    </source>
</evidence>
<keyword evidence="6" id="KW-0479">Metal-binding</keyword>
<dbReference type="EC" id="3.2.2.27" evidence="3"/>
<evidence type="ECO:0000256" key="6">
    <source>
        <dbReference type="ARBA" id="ARBA00022723"/>
    </source>
</evidence>
<feature type="domain" description="Uracil-DNA glycosylase-like" evidence="12">
    <location>
        <begin position="29"/>
        <end position="179"/>
    </location>
</feature>
<dbReference type="CDD" id="cd10030">
    <property type="entry name" value="UDG-F4_TTUDGA_SPO1dp_like"/>
    <property type="match status" value="1"/>
</dbReference>
<dbReference type="RefSeq" id="WP_179270808.1">
    <property type="nucleotide sequence ID" value="NZ_CP058580.1"/>
</dbReference>
<dbReference type="Gene3D" id="3.40.470.10">
    <property type="entry name" value="Uracil-DNA glycosylase-like domain"/>
    <property type="match status" value="1"/>
</dbReference>
<dbReference type="PANTHER" id="PTHR33693:SF1">
    <property type="entry name" value="TYPE-4 URACIL-DNA GLYCOSYLASE"/>
    <property type="match status" value="1"/>
</dbReference>
<dbReference type="PANTHER" id="PTHR33693">
    <property type="entry name" value="TYPE-5 URACIL-DNA GLYCOSYLASE"/>
    <property type="match status" value="1"/>
</dbReference>
<keyword evidence="7" id="KW-0227">DNA damage</keyword>
<name>A0A7D5QNM6_9EURY</name>
<dbReference type="InterPro" id="IPR036895">
    <property type="entry name" value="Uracil-DNA_glycosylase-like_sf"/>
</dbReference>
<evidence type="ECO:0000256" key="8">
    <source>
        <dbReference type="ARBA" id="ARBA00022801"/>
    </source>
</evidence>
<organism evidence="13 14">
    <name type="scientific">Halorarum salinum</name>
    <dbReference type="NCBI Taxonomy" id="2743089"/>
    <lineage>
        <taxon>Archaea</taxon>
        <taxon>Methanobacteriati</taxon>
        <taxon>Methanobacteriota</taxon>
        <taxon>Stenosarchaea group</taxon>
        <taxon>Halobacteria</taxon>
        <taxon>Halobacteriales</taxon>
        <taxon>Haloferacaceae</taxon>
        <taxon>Halorarum</taxon>
    </lineage>
</organism>
<dbReference type="EMBL" id="CP058580">
    <property type="protein sequence ID" value="QLG64225.1"/>
    <property type="molecule type" value="Genomic_DNA"/>
</dbReference>
<keyword evidence="13" id="KW-0614">Plasmid</keyword>
<proteinExistence type="inferred from homology"/>
<evidence type="ECO:0000256" key="5">
    <source>
        <dbReference type="ARBA" id="ARBA00022485"/>
    </source>
</evidence>
<keyword evidence="9" id="KW-0408">Iron</keyword>
<dbReference type="GO" id="GO:0006281">
    <property type="term" value="P:DNA repair"/>
    <property type="evidence" value="ECO:0007669"/>
    <property type="project" value="UniProtKB-KW"/>
</dbReference>
<keyword evidence="11" id="KW-0234">DNA repair</keyword>
<keyword evidence="8" id="KW-0378">Hydrolase</keyword>
<dbReference type="InterPro" id="IPR005122">
    <property type="entry name" value="Uracil-DNA_glycosylase-like"/>
</dbReference>
<keyword evidence="14" id="KW-1185">Reference proteome</keyword>
<dbReference type="SMART" id="SM00986">
    <property type="entry name" value="UDG"/>
    <property type="match status" value="1"/>
</dbReference>
<gene>
    <name evidence="13" type="ORF">HUG12_20795</name>
</gene>
<dbReference type="GO" id="GO:0051539">
    <property type="term" value="F:4 iron, 4 sulfur cluster binding"/>
    <property type="evidence" value="ECO:0007669"/>
    <property type="project" value="UniProtKB-KW"/>
</dbReference>
<reference evidence="13 14" key="1">
    <citation type="submission" date="2020-06" db="EMBL/GenBank/DDBJ databases">
        <title>NJ-3-1, isolated from saline soil.</title>
        <authorList>
            <person name="Cui H.L."/>
            <person name="Shi X."/>
        </authorList>
    </citation>
    <scope>NUCLEOTIDE SEQUENCE [LARGE SCALE GENOMIC DNA]</scope>
    <source>
        <strain evidence="13 14">NJ-3-1</strain>
        <plasmid evidence="13 14">unnamed1</plasmid>
    </source>
</reference>
<evidence type="ECO:0000256" key="1">
    <source>
        <dbReference type="ARBA" id="ARBA00001400"/>
    </source>
</evidence>
<comment type="catalytic activity">
    <reaction evidence="1">
        <text>Hydrolyzes single-stranded DNA or mismatched double-stranded DNA and polynucleotides, releasing free uracil.</text>
        <dbReference type="EC" id="3.2.2.27"/>
    </reaction>
</comment>
<accession>A0A7D5QNM6</accession>
<evidence type="ECO:0000256" key="9">
    <source>
        <dbReference type="ARBA" id="ARBA00023004"/>
    </source>
</evidence>
<keyword evidence="10" id="KW-0411">Iron-sulfur</keyword>
<evidence type="ECO:0000256" key="10">
    <source>
        <dbReference type="ARBA" id="ARBA00023014"/>
    </source>
</evidence>
<dbReference type="NCBIfam" id="TIGR00758">
    <property type="entry name" value="UDG_fam4"/>
    <property type="match status" value="1"/>
</dbReference>
<geneLocation type="plasmid" evidence="13 14">
    <name>unnamed1</name>
</geneLocation>
<dbReference type="Proteomes" id="UP000509626">
    <property type="component" value="Plasmid unnamed1"/>
</dbReference>
<comment type="similarity">
    <text evidence="2">Belongs to the uracil-DNA glycosylase (UDG) superfamily. Type 4 (UDGa) family.</text>
</comment>
<evidence type="ECO:0000256" key="3">
    <source>
        <dbReference type="ARBA" id="ARBA00012030"/>
    </source>
</evidence>
<evidence type="ECO:0000256" key="2">
    <source>
        <dbReference type="ARBA" id="ARBA00006521"/>
    </source>
</evidence>
<evidence type="ECO:0000256" key="7">
    <source>
        <dbReference type="ARBA" id="ARBA00022763"/>
    </source>
</evidence>
<dbReference type="Pfam" id="PF03167">
    <property type="entry name" value="UDG"/>
    <property type="match status" value="1"/>
</dbReference>
<dbReference type="SUPFAM" id="SSF52141">
    <property type="entry name" value="Uracil-DNA glycosylase-like"/>
    <property type="match status" value="1"/>
</dbReference>
<dbReference type="SMART" id="SM00987">
    <property type="entry name" value="UreE_C"/>
    <property type="match status" value="1"/>
</dbReference>
<dbReference type="InterPro" id="IPR005273">
    <property type="entry name" value="Ura-DNA_glyco_family4"/>
</dbReference>
<dbReference type="InterPro" id="IPR051536">
    <property type="entry name" value="UDG_Type-4/5"/>
</dbReference>
<dbReference type="GO" id="GO:0046872">
    <property type="term" value="F:metal ion binding"/>
    <property type="evidence" value="ECO:0007669"/>
    <property type="project" value="UniProtKB-KW"/>
</dbReference>
<evidence type="ECO:0000256" key="4">
    <source>
        <dbReference type="ARBA" id="ARBA00019403"/>
    </source>
</evidence>
<keyword evidence="5" id="KW-0004">4Fe-4S</keyword>
<dbReference type="GO" id="GO:0004844">
    <property type="term" value="F:uracil DNA N-glycosylase activity"/>
    <property type="evidence" value="ECO:0007669"/>
    <property type="project" value="UniProtKB-EC"/>
</dbReference>
<evidence type="ECO:0000256" key="11">
    <source>
        <dbReference type="ARBA" id="ARBA00023204"/>
    </source>
</evidence>